<evidence type="ECO:0000313" key="8">
    <source>
        <dbReference type="Proteomes" id="UP000306808"/>
    </source>
</evidence>
<feature type="domain" description="RNA polymerase sigma factor 70 region 4 type 2" evidence="6">
    <location>
        <begin position="125"/>
        <end position="170"/>
    </location>
</feature>
<dbReference type="InterPro" id="IPR013324">
    <property type="entry name" value="RNA_pol_sigma_r3/r4-like"/>
</dbReference>
<organism evidence="7 8">
    <name type="scientific">Sphingobacterium olei</name>
    <dbReference type="NCBI Taxonomy" id="2571155"/>
    <lineage>
        <taxon>Bacteria</taxon>
        <taxon>Pseudomonadati</taxon>
        <taxon>Bacteroidota</taxon>
        <taxon>Sphingobacteriia</taxon>
        <taxon>Sphingobacteriales</taxon>
        <taxon>Sphingobacteriaceae</taxon>
        <taxon>Sphingobacterium</taxon>
    </lineage>
</organism>
<dbReference type="SUPFAM" id="SSF88946">
    <property type="entry name" value="Sigma2 domain of RNA polymerase sigma factors"/>
    <property type="match status" value="1"/>
</dbReference>
<feature type="domain" description="RNA polymerase sigma-70 region 2" evidence="5">
    <location>
        <begin position="28"/>
        <end position="91"/>
    </location>
</feature>
<keyword evidence="2" id="KW-0805">Transcription regulation</keyword>
<dbReference type="InterPro" id="IPR013325">
    <property type="entry name" value="RNA_pol_sigma_r2"/>
</dbReference>
<dbReference type="RefSeq" id="WP_136899820.1">
    <property type="nucleotide sequence ID" value="NZ_SUME01000001.1"/>
</dbReference>
<dbReference type="Gene3D" id="1.10.10.10">
    <property type="entry name" value="Winged helix-like DNA-binding domain superfamily/Winged helix DNA-binding domain"/>
    <property type="match status" value="1"/>
</dbReference>
<name>A0A4U0P722_9SPHI</name>
<evidence type="ECO:0000256" key="2">
    <source>
        <dbReference type="ARBA" id="ARBA00023015"/>
    </source>
</evidence>
<dbReference type="InterPro" id="IPR014284">
    <property type="entry name" value="RNA_pol_sigma-70_dom"/>
</dbReference>
<evidence type="ECO:0000259" key="6">
    <source>
        <dbReference type="Pfam" id="PF08281"/>
    </source>
</evidence>
<protein>
    <submittedName>
        <fullName evidence="7">RNA polymerase sigma factor</fullName>
    </submittedName>
</protein>
<dbReference type="NCBIfam" id="TIGR02937">
    <property type="entry name" value="sigma70-ECF"/>
    <property type="match status" value="1"/>
</dbReference>
<keyword evidence="4" id="KW-0804">Transcription</keyword>
<keyword evidence="3" id="KW-0731">Sigma factor</keyword>
<dbReference type="SUPFAM" id="SSF88659">
    <property type="entry name" value="Sigma3 and sigma4 domains of RNA polymerase sigma factors"/>
    <property type="match status" value="1"/>
</dbReference>
<dbReference type="PANTHER" id="PTHR43133">
    <property type="entry name" value="RNA POLYMERASE ECF-TYPE SIGMA FACTO"/>
    <property type="match status" value="1"/>
</dbReference>
<dbReference type="OrthoDB" id="655312at2"/>
<sequence length="198" mass="23033">MNVIEIEESKDLLLKLRQGSEPAFNEIYMMYAKTLYQRIFSIVKDSSVTEELLQDLFLKIWQKRDVINPELSFKSFLYTIANNLVYDYMRKVACDKRLVASLMINSVDYYLHTEEAYNVKETNFILTEAINKLSPQQKQVFTLCKIEGKSYKEASQILGITTDTVNSHVVKSSRYIRSYLKENLKLTVAIMIMLGLNP</sequence>
<dbReference type="InterPro" id="IPR036388">
    <property type="entry name" value="WH-like_DNA-bd_sf"/>
</dbReference>
<evidence type="ECO:0000256" key="3">
    <source>
        <dbReference type="ARBA" id="ARBA00023082"/>
    </source>
</evidence>
<dbReference type="PANTHER" id="PTHR43133:SF46">
    <property type="entry name" value="RNA POLYMERASE SIGMA-70 FACTOR ECF SUBFAMILY"/>
    <property type="match status" value="1"/>
</dbReference>
<gene>
    <name evidence="7" type="ORF">FAZ15_03055</name>
</gene>
<evidence type="ECO:0000313" key="7">
    <source>
        <dbReference type="EMBL" id="TJZ63277.1"/>
    </source>
</evidence>
<dbReference type="GO" id="GO:0016987">
    <property type="term" value="F:sigma factor activity"/>
    <property type="evidence" value="ECO:0007669"/>
    <property type="project" value="UniProtKB-KW"/>
</dbReference>
<dbReference type="GO" id="GO:0006352">
    <property type="term" value="P:DNA-templated transcription initiation"/>
    <property type="evidence" value="ECO:0007669"/>
    <property type="project" value="InterPro"/>
</dbReference>
<comment type="similarity">
    <text evidence="1">Belongs to the sigma-70 factor family. ECF subfamily.</text>
</comment>
<evidence type="ECO:0000256" key="1">
    <source>
        <dbReference type="ARBA" id="ARBA00010641"/>
    </source>
</evidence>
<accession>A0A4U0P722</accession>
<dbReference type="EMBL" id="SUME01000001">
    <property type="protein sequence ID" value="TJZ63277.1"/>
    <property type="molecule type" value="Genomic_DNA"/>
</dbReference>
<dbReference type="Pfam" id="PF04542">
    <property type="entry name" value="Sigma70_r2"/>
    <property type="match status" value="1"/>
</dbReference>
<keyword evidence="8" id="KW-1185">Reference proteome</keyword>
<comment type="caution">
    <text evidence="7">The sequence shown here is derived from an EMBL/GenBank/DDBJ whole genome shotgun (WGS) entry which is preliminary data.</text>
</comment>
<evidence type="ECO:0000259" key="5">
    <source>
        <dbReference type="Pfam" id="PF04542"/>
    </source>
</evidence>
<dbReference type="InterPro" id="IPR007627">
    <property type="entry name" value="RNA_pol_sigma70_r2"/>
</dbReference>
<dbReference type="GO" id="GO:0003677">
    <property type="term" value="F:DNA binding"/>
    <property type="evidence" value="ECO:0007669"/>
    <property type="project" value="InterPro"/>
</dbReference>
<dbReference type="Gene3D" id="1.10.1740.10">
    <property type="match status" value="1"/>
</dbReference>
<dbReference type="InterPro" id="IPR039425">
    <property type="entry name" value="RNA_pol_sigma-70-like"/>
</dbReference>
<reference evidence="7 8" key="1">
    <citation type="submission" date="2019-04" db="EMBL/GenBank/DDBJ databases">
        <title>Sphingobacterium olei sp. nov., isolated from oil-contaminated soil.</title>
        <authorList>
            <person name="Liu B."/>
        </authorList>
    </citation>
    <scope>NUCLEOTIDE SEQUENCE [LARGE SCALE GENOMIC DNA]</scope>
    <source>
        <strain evidence="7 8">HAL-9</strain>
    </source>
</reference>
<proteinExistence type="inferred from homology"/>
<dbReference type="CDD" id="cd06171">
    <property type="entry name" value="Sigma70_r4"/>
    <property type="match status" value="1"/>
</dbReference>
<dbReference type="AlphaFoldDB" id="A0A4U0P722"/>
<evidence type="ECO:0000256" key="4">
    <source>
        <dbReference type="ARBA" id="ARBA00023163"/>
    </source>
</evidence>
<dbReference type="Proteomes" id="UP000306808">
    <property type="component" value="Unassembled WGS sequence"/>
</dbReference>
<dbReference type="InterPro" id="IPR013249">
    <property type="entry name" value="RNA_pol_sigma70_r4_t2"/>
</dbReference>
<dbReference type="Pfam" id="PF08281">
    <property type="entry name" value="Sigma70_r4_2"/>
    <property type="match status" value="1"/>
</dbReference>